<organism evidence="1 2">
    <name type="scientific">Xylaria bambusicola</name>
    <dbReference type="NCBI Taxonomy" id="326684"/>
    <lineage>
        <taxon>Eukaryota</taxon>
        <taxon>Fungi</taxon>
        <taxon>Dikarya</taxon>
        <taxon>Ascomycota</taxon>
        <taxon>Pezizomycotina</taxon>
        <taxon>Sordariomycetes</taxon>
        <taxon>Xylariomycetidae</taxon>
        <taxon>Xylariales</taxon>
        <taxon>Xylariaceae</taxon>
        <taxon>Xylaria</taxon>
    </lineage>
</organism>
<sequence>MTDKRKWGDQHINKSIKQINDTTWLIGDFVLRRSSVLSEKATWNDYSDHSSYHLVKQAPGGFVSTTPLDSPHIRLIYESGDASAVWSIGSNVLCKVRYLEDGVTPESVALDFVRSKNPSFETPKVLSYEVCDDRSFLFMKRLPGRTLDHAWPTLDESWKRYYVRAVVDICQEMAEWKGDQVGGVDKQCVPEYFLVTPPGSKIFSSVPAGCEAIGMDCSSVVFCHADLGPANIIVEDDPKSGKLGIIDFEISGYFPRGWTRTKFRISSGMDLSASASRCPTWWRSEMQKALGDRGFEDYSQAWMEWRGYK</sequence>
<dbReference type="PANTHER" id="PTHR21310:SF58">
    <property type="entry name" value="AMINOGLYCOSIDE PHOSPHOTRANSFERASE DOMAIN-CONTAINING PROTEIN"/>
    <property type="match status" value="1"/>
</dbReference>
<dbReference type="AlphaFoldDB" id="A0AAN7URQ7"/>
<proteinExistence type="predicted"/>
<name>A0AAN7URQ7_9PEZI</name>
<evidence type="ECO:0000313" key="2">
    <source>
        <dbReference type="Proteomes" id="UP001305414"/>
    </source>
</evidence>
<comment type="caution">
    <text evidence="1">The sequence shown here is derived from an EMBL/GenBank/DDBJ whole genome shotgun (WGS) entry which is preliminary data.</text>
</comment>
<dbReference type="Proteomes" id="UP001305414">
    <property type="component" value="Unassembled WGS sequence"/>
</dbReference>
<dbReference type="Gene3D" id="3.90.1200.10">
    <property type="match status" value="1"/>
</dbReference>
<dbReference type="EMBL" id="JAWHQM010000039">
    <property type="protein sequence ID" value="KAK5634227.1"/>
    <property type="molecule type" value="Genomic_DNA"/>
</dbReference>
<dbReference type="InterPro" id="IPR051678">
    <property type="entry name" value="AGP_Transferase"/>
</dbReference>
<gene>
    <name evidence="1" type="ORF">RRF57_009941</name>
</gene>
<keyword evidence="2" id="KW-1185">Reference proteome</keyword>
<dbReference type="InterPro" id="IPR011009">
    <property type="entry name" value="Kinase-like_dom_sf"/>
</dbReference>
<reference evidence="1 2" key="1">
    <citation type="submission" date="2023-10" db="EMBL/GenBank/DDBJ databases">
        <title>Draft genome sequence of Xylaria bambusicola isolate GMP-LS, the root and basal stem rot pathogen of sugarcane in Indonesia.</title>
        <authorList>
            <person name="Selvaraj P."/>
            <person name="Muralishankar V."/>
            <person name="Muruganantham S."/>
            <person name="Sp S."/>
            <person name="Haryani S."/>
            <person name="Lau K.J.X."/>
            <person name="Naqvi N.I."/>
        </authorList>
    </citation>
    <scope>NUCLEOTIDE SEQUENCE [LARGE SCALE GENOMIC DNA]</scope>
    <source>
        <strain evidence="1">GMP-LS</strain>
    </source>
</reference>
<evidence type="ECO:0000313" key="1">
    <source>
        <dbReference type="EMBL" id="KAK5634227.1"/>
    </source>
</evidence>
<dbReference type="CDD" id="cd05120">
    <property type="entry name" value="APH_ChoK_like"/>
    <property type="match status" value="1"/>
</dbReference>
<protein>
    <recommendedName>
        <fullName evidence="3">Aminoglycoside phosphotransferase domain-containing protein</fullName>
    </recommendedName>
</protein>
<dbReference type="PANTHER" id="PTHR21310">
    <property type="entry name" value="AMINOGLYCOSIDE PHOSPHOTRANSFERASE-RELATED-RELATED"/>
    <property type="match status" value="1"/>
</dbReference>
<accession>A0AAN7URQ7</accession>
<evidence type="ECO:0008006" key="3">
    <source>
        <dbReference type="Google" id="ProtNLM"/>
    </source>
</evidence>
<dbReference type="Pfam" id="PF01633">
    <property type="entry name" value="Choline_kinase"/>
    <property type="match status" value="1"/>
</dbReference>
<dbReference type="SUPFAM" id="SSF56112">
    <property type="entry name" value="Protein kinase-like (PK-like)"/>
    <property type="match status" value="1"/>
</dbReference>